<accession>A0ABU7KRT0</accession>
<organism evidence="2 3">
    <name type="scientific">Nocardiopsis tropica</name>
    <dbReference type="NCBI Taxonomy" id="109330"/>
    <lineage>
        <taxon>Bacteria</taxon>
        <taxon>Bacillati</taxon>
        <taxon>Actinomycetota</taxon>
        <taxon>Actinomycetes</taxon>
        <taxon>Streptosporangiales</taxon>
        <taxon>Nocardiopsidaceae</taxon>
        <taxon>Nocardiopsis</taxon>
    </lineage>
</organism>
<proteinExistence type="predicted"/>
<name>A0ABU7KRT0_9ACTN</name>
<feature type="compositionally biased region" description="Low complexity" evidence="1">
    <location>
        <begin position="848"/>
        <end position="860"/>
    </location>
</feature>
<comment type="caution">
    <text evidence="2">The sequence shown here is derived from an EMBL/GenBank/DDBJ whole genome shotgun (WGS) entry which is preliminary data.</text>
</comment>
<dbReference type="RefSeq" id="WP_330158766.1">
    <property type="nucleotide sequence ID" value="NZ_BAAAJA010000041.1"/>
</dbReference>
<gene>
    <name evidence="2" type="ORF">Q8A49_14485</name>
</gene>
<reference evidence="2 3" key="1">
    <citation type="submission" date="2023-07" db="EMBL/GenBank/DDBJ databases">
        <authorList>
            <person name="Girao M."/>
            <person name="Carvalho M.F."/>
        </authorList>
    </citation>
    <scope>NUCLEOTIDE SEQUENCE [LARGE SCALE GENOMIC DNA]</scope>
    <source>
        <strain evidence="2 3">66/93</strain>
    </source>
</reference>
<feature type="compositionally biased region" description="Gly residues" evidence="1">
    <location>
        <begin position="118"/>
        <end position="134"/>
    </location>
</feature>
<evidence type="ECO:0000313" key="3">
    <source>
        <dbReference type="Proteomes" id="UP001348641"/>
    </source>
</evidence>
<dbReference type="EMBL" id="JAUUCC010000033">
    <property type="protein sequence ID" value="MEE2051704.1"/>
    <property type="molecule type" value="Genomic_DNA"/>
</dbReference>
<sequence>MPDAGSVWVDVLPDLKGFGPRLRAELQKHAGRGMDVPVGLDSAKAKTELDAFRRQVDNLGRRTPRITVSADTRTALASLVRAEKAADRLDGRVINMRVATSGGGPVAPIAPRTPSAPPGGGGGGSTPRSGGGGQQRPFSDVSPAGVLAITTLIPPLVPAVGALAGGLGAVASGFTAASVGALGFALAAVPAIREANAATGDLTIQQRVFQDSMGGLTASWRTFRAETDRPVLQAAASGLDVANVGLRLLTPATNRTASALNTLGAEAQEALGNPRWTSFFSFISRQANPSTITFGRSIGNLTSGVAGLVMNMEPLWTVVAPGLERSTARFAEWGHEAENFTDFIEWTLANGPVFTTMFGSIAGAAIDVGVAIGPLGTIYAQGLTVFAEAISLVAETAPWLLQAAIAAKTAQVAFGLFGRVNQGLIQPMREIPGRIREYTSSLSTVGTTADSAASGTGRFRTALSGVTGALGGPWGIAITAGIAVLGAFAVAKGDASQKVREYTDAIREDSGAIGENTRAHAVNALETEGVLEQAGRLGLSLDQVTDAVLGETNAQRGLNRELNEQLDLLGERLAAGEITQEQYDSQYRLIAEVRGAIQGENAAINESVAGYQRSTEAMGETAAQQEAVNTAMAEGAFQARDLKVALDALTGAHVGAVEAESNFQAAVDAATDSLSTNGATLDLNTEQGRANEASLRQIRDTTLANTEATRLNGDSIQEQTATAARGREEFVRVARQMGLTATEAEDLADEYLGIPSSVNTAIRVAANGTWTTSPTQNTSHTSPRGGAPAFYATGGFVSGPGTATSDSIPAMLSDGEFVQPTSVVDHYGVGFMEALRHKQIPVQKYATGGRVSRSSQGSGSDPWDIVDDHRRDIRPEWNTLVQSLIGRIGDSMAEDWKNSMQGPRGVVGLAEASIGRYPESGGNNRNAITSWYGMDGAPWCAMFISWLFAQSGASRALGGAARTAWTGDYYTSGMPQTNSPQPGDVAVYGTRHVNLIASPGGGRRIGGNQSNNVTAAPYSGGSIFRPNWSAAGFASGGLVSIADIVRQDREQDERSGMSPLVRQIREIAGYADGGVASGWAVVGERGPELARFDDPARVYSNQESARMLATAGKATTQAGGGGVPSGPLVGEMHNHLHNAEATVRDMADEITHSLRVAHKGGRFAGDA</sequence>
<feature type="region of interest" description="Disordered" evidence="1">
    <location>
        <begin position="100"/>
        <end position="140"/>
    </location>
</feature>
<dbReference type="Proteomes" id="UP001348641">
    <property type="component" value="Unassembled WGS sequence"/>
</dbReference>
<evidence type="ECO:0000256" key="1">
    <source>
        <dbReference type="SAM" id="MobiDB-lite"/>
    </source>
</evidence>
<evidence type="ECO:0000313" key="2">
    <source>
        <dbReference type="EMBL" id="MEE2051704.1"/>
    </source>
</evidence>
<feature type="region of interest" description="Disordered" evidence="1">
    <location>
        <begin position="847"/>
        <end position="867"/>
    </location>
</feature>
<protein>
    <submittedName>
        <fullName evidence="2">Uncharacterized protein</fullName>
    </submittedName>
</protein>